<dbReference type="Gene3D" id="3.30.720.50">
    <property type="match status" value="1"/>
</dbReference>
<dbReference type="SUPFAM" id="SSF159034">
    <property type="entry name" value="Mib/herc2 domain-like"/>
    <property type="match status" value="2"/>
</dbReference>
<dbReference type="Gene3D" id="3.40.50.410">
    <property type="entry name" value="von Willebrand factor, type A domain"/>
    <property type="match status" value="1"/>
</dbReference>
<feature type="compositionally biased region" description="Polar residues" evidence="1">
    <location>
        <begin position="40"/>
        <end position="49"/>
    </location>
</feature>
<dbReference type="InterPro" id="IPR010606">
    <property type="entry name" value="Mib_Herc2"/>
</dbReference>
<evidence type="ECO:0000259" key="2">
    <source>
        <dbReference type="PROSITE" id="PS50234"/>
    </source>
</evidence>
<feature type="compositionally biased region" description="Low complexity" evidence="1">
    <location>
        <begin position="920"/>
        <end position="934"/>
    </location>
</feature>
<feature type="region of interest" description="Disordered" evidence="1">
    <location>
        <begin position="498"/>
        <end position="533"/>
    </location>
</feature>
<feature type="compositionally biased region" description="Polar residues" evidence="1">
    <location>
        <begin position="102"/>
        <end position="116"/>
    </location>
</feature>
<feature type="compositionally biased region" description="Low complexity" evidence="1">
    <location>
        <begin position="181"/>
        <end position="203"/>
    </location>
</feature>
<feature type="domain" description="WWE" evidence="3">
    <location>
        <begin position="1392"/>
        <end position="1469"/>
    </location>
</feature>
<feature type="compositionally biased region" description="Polar residues" evidence="1">
    <location>
        <begin position="512"/>
        <end position="521"/>
    </location>
</feature>
<feature type="domain" description="VWFA" evidence="2">
    <location>
        <begin position="990"/>
        <end position="1235"/>
    </location>
</feature>
<dbReference type="PROSITE" id="PS50918">
    <property type="entry name" value="WWE"/>
    <property type="match status" value="1"/>
</dbReference>
<dbReference type="Proteomes" id="UP001519460">
    <property type="component" value="Unassembled WGS sequence"/>
</dbReference>
<dbReference type="InterPro" id="IPR036465">
    <property type="entry name" value="vWFA_dom_sf"/>
</dbReference>
<protein>
    <recommendedName>
        <fullName evidence="7">VWFA domain-containing protein</fullName>
    </recommendedName>
</protein>
<keyword evidence="6" id="KW-1185">Reference proteome</keyword>
<dbReference type="Pfam" id="PF06701">
    <property type="entry name" value="MIB_HERC2"/>
    <property type="match status" value="1"/>
</dbReference>
<proteinExistence type="predicted"/>
<dbReference type="Pfam" id="PF02825">
    <property type="entry name" value="WWE"/>
    <property type="match status" value="1"/>
</dbReference>
<reference evidence="5 6" key="1">
    <citation type="journal article" date="2023" name="Sci. Data">
        <title>Genome assembly of the Korean intertidal mud-creeper Batillaria attramentaria.</title>
        <authorList>
            <person name="Patra A.K."/>
            <person name="Ho P.T."/>
            <person name="Jun S."/>
            <person name="Lee S.J."/>
            <person name="Kim Y."/>
            <person name="Won Y.J."/>
        </authorList>
    </citation>
    <scope>NUCLEOTIDE SEQUENCE [LARGE SCALE GENOMIC DNA]</scope>
    <source>
        <strain evidence="5">Wonlab-2016</strain>
    </source>
</reference>
<feature type="region of interest" description="Disordered" evidence="1">
    <location>
        <begin position="461"/>
        <end position="483"/>
    </location>
</feature>
<feature type="compositionally biased region" description="Low complexity" evidence="1">
    <location>
        <begin position="219"/>
        <end position="240"/>
    </location>
</feature>
<dbReference type="InterPro" id="IPR004170">
    <property type="entry name" value="WWE_dom"/>
</dbReference>
<feature type="region of interest" description="Disordered" evidence="1">
    <location>
        <begin position="1"/>
        <end position="283"/>
    </location>
</feature>
<feature type="compositionally biased region" description="Basic and acidic residues" evidence="1">
    <location>
        <begin position="1385"/>
        <end position="1402"/>
    </location>
</feature>
<evidence type="ECO:0000259" key="3">
    <source>
        <dbReference type="PROSITE" id="PS50918"/>
    </source>
</evidence>
<feature type="compositionally biased region" description="Polar residues" evidence="1">
    <location>
        <begin position="206"/>
        <end position="217"/>
    </location>
</feature>
<feature type="compositionally biased region" description="Low complexity" evidence="1">
    <location>
        <begin position="499"/>
        <end position="511"/>
    </location>
</feature>
<dbReference type="Pfam" id="PF13519">
    <property type="entry name" value="VWA_2"/>
    <property type="match status" value="1"/>
</dbReference>
<dbReference type="InterPro" id="IPR002035">
    <property type="entry name" value="VWF_A"/>
</dbReference>
<name>A0ABD0JU63_9CAEN</name>
<evidence type="ECO:0000313" key="5">
    <source>
        <dbReference type="EMBL" id="KAK7478403.1"/>
    </source>
</evidence>
<evidence type="ECO:0000259" key="4">
    <source>
        <dbReference type="PROSITE" id="PS51416"/>
    </source>
</evidence>
<feature type="compositionally biased region" description="Polar residues" evidence="1">
    <location>
        <begin position="171"/>
        <end position="180"/>
    </location>
</feature>
<dbReference type="SUPFAM" id="SSF117839">
    <property type="entry name" value="WWE domain"/>
    <property type="match status" value="1"/>
</dbReference>
<sequence length="1520" mass="168796">MSSKMKVTIQKADTVHTADTMTFNYDGQRNKDPSPGPRRSMSTTSSQPVTDERVQEGLSEIGATVGSGDLRSIPSLPTTDGDTRTATMQDQNGQAFRFPTPVQDSGDATQEQSSWLSAPVPVESAHSTDYISVGRSDLQPDAVPPDPATEMEDLKLPAAAAGDPDDQPNASSQGPYQDQEQTSQKASAVSQAQASPSTAAPAAEKQSYSSAATQSRIADSGIGDSLPSLSSGSVRRSLSVTEGEHGAVSTKHSLSSLSSAGMTGVQCDGGGEGEGRSAADAGGQSGHLALQNVAQDIFVFLKGNMLLQDEKDPGVLLADLRVEEDVLKESQRNSFFPEGASQLLTVTWFGFRQFFKTKWSLRLNADMEPSQKEELVRQFSVIMLEQKSEHVTLVVKQLQLEHKVYLQRIAWEKGVVVYLGHANQEHGSECTRTPHKERIQAILQQLLPDQAEGKFSLEDVTLSDDDEGTENRPSLVQLSGGTFRSTSVNTTDLYDSFHGSSSASTAGNSTTFRESGSISNLSDRESRCPASPSVDVIETSSQSSIQVLSPDTSNGNGTLLSLLNTQNEERFQALSERLTTHQESHCQDMDDVRKTLREMQVKLDRTGSDNRASLKQMESTLQQQQQNWLEDLKKNLASQFEQMSAEFQKQQTVMMSTVQQDVQKQQLMIEDVQKDRDTRLRLAQEDMRNMYASYETRGRRFLDGALRQVQDTGLQCRELAVQRDKRVELMLQKFKAELLTLTLGKQQQYEKFMHDLQEHVVQQQVKDESKYQASLIELNKLRQELQQLKVQGVPQSLTVGTVREGLSTPPDELGAVGGQSAHRSFTKALSDAEAFTTKGTKQEELLTNQSESLRLPESMFPEPTSAADSYGSFTLPKTYADAAASGDGPKQEQDSPASQNGARRKLGKTDSGERKKNGRRSPPGSDSSSSSGDNNSREKTSQSSPKKGTTSEDAAGDMTRAEQFLDWISIRGSLRGQSDLAQRLTESCLDTILCLDVSESIVQEGYLDDVKETALSFVDGIEDLMDEMDLEENIAVVTMGGRARVVQHLTNDLTLVRDAIESIDDSGGRSPFMEALLVCLAANKGRGGIVNISGVYKVRPRIIFITDGRPTDETVETGSDVQSNMNQKFMESLANLSGGELVQKSDITRLCRYYKVQQTIGRVYKMVKNHKDDYSTDERMLELVAAISVNMATGEKELIVEEVKRLQKEPAEEEEPEADDFGNVFEDEEKVKNNVLPPLGTRVRRGPHWKWKNQDTDGPGTVIHHSKNDNWIYVKWDNGTYNAYRFNEDDRFDLEVTDHDPRLLPTDRDSLDFGVRVVKGPDWKFNDQDGGGPGTVIRVKESDGKVKVRWDANGKIHEYNYSEAKGREVQFYMPEFPRMGQPAHGDVEQDKDESQDPESEKTIPMWKWKDSKGHWRLYTEEEAKKLETEYQRRKQGSCVIFRAGLNRRVSFKTWQEKGVDGGPACDVERENVPVTETQKEMEAVSQEEVVFHYPVSVLWNSSGCCLSQQGLYLKKPCIRS</sequence>
<feature type="region of interest" description="Disordered" evidence="1">
    <location>
        <begin position="837"/>
        <end position="958"/>
    </location>
</feature>
<gene>
    <name evidence="5" type="ORF">BaRGS_00030328</name>
</gene>
<feature type="compositionally biased region" description="Polar residues" evidence="1">
    <location>
        <begin position="471"/>
        <end position="483"/>
    </location>
</feature>
<feature type="compositionally biased region" description="Polar residues" evidence="1">
    <location>
        <begin position="75"/>
        <end position="94"/>
    </location>
</feature>
<feature type="region of interest" description="Disordered" evidence="1">
    <location>
        <begin position="1379"/>
        <end position="1402"/>
    </location>
</feature>
<evidence type="ECO:0000313" key="6">
    <source>
        <dbReference type="Proteomes" id="UP001519460"/>
    </source>
</evidence>
<evidence type="ECO:0008006" key="7">
    <source>
        <dbReference type="Google" id="ProtNLM"/>
    </source>
</evidence>
<dbReference type="InterPro" id="IPR037252">
    <property type="entry name" value="Mib_Herc2_sf"/>
</dbReference>
<dbReference type="SMART" id="SM00327">
    <property type="entry name" value="VWA"/>
    <property type="match status" value="1"/>
</dbReference>
<dbReference type="EMBL" id="JACVVK020000326">
    <property type="protein sequence ID" value="KAK7478403.1"/>
    <property type="molecule type" value="Genomic_DNA"/>
</dbReference>
<feature type="compositionally biased region" description="Polar residues" evidence="1">
    <location>
        <begin position="941"/>
        <end position="952"/>
    </location>
</feature>
<comment type="caution">
    <text evidence="5">The sequence shown here is derived from an EMBL/GenBank/DDBJ whole genome shotgun (WGS) entry which is preliminary data.</text>
</comment>
<feature type="domain" description="MIB/HERC2" evidence="4">
    <location>
        <begin position="1228"/>
        <end position="1300"/>
    </location>
</feature>
<dbReference type="InterPro" id="IPR037197">
    <property type="entry name" value="WWE_dom_sf"/>
</dbReference>
<feature type="compositionally biased region" description="Polar residues" evidence="1">
    <location>
        <begin position="17"/>
        <end position="27"/>
    </location>
</feature>
<organism evidence="5 6">
    <name type="scientific">Batillaria attramentaria</name>
    <dbReference type="NCBI Taxonomy" id="370345"/>
    <lineage>
        <taxon>Eukaryota</taxon>
        <taxon>Metazoa</taxon>
        <taxon>Spiralia</taxon>
        <taxon>Lophotrochozoa</taxon>
        <taxon>Mollusca</taxon>
        <taxon>Gastropoda</taxon>
        <taxon>Caenogastropoda</taxon>
        <taxon>Sorbeoconcha</taxon>
        <taxon>Cerithioidea</taxon>
        <taxon>Batillariidae</taxon>
        <taxon>Batillaria</taxon>
    </lineage>
</organism>
<dbReference type="PROSITE" id="PS51416">
    <property type="entry name" value="MIB_HERC2"/>
    <property type="match status" value="2"/>
</dbReference>
<evidence type="ECO:0000256" key="1">
    <source>
        <dbReference type="SAM" id="MobiDB-lite"/>
    </source>
</evidence>
<dbReference type="SUPFAM" id="SSF53300">
    <property type="entry name" value="vWA-like"/>
    <property type="match status" value="1"/>
</dbReference>
<feature type="compositionally biased region" description="Low complexity" evidence="1">
    <location>
        <begin position="157"/>
        <end position="170"/>
    </location>
</feature>
<dbReference type="CDD" id="cd00198">
    <property type="entry name" value="vWFA"/>
    <property type="match status" value="1"/>
</dbReference>
<dbReference type="PROSITE" id="PS50234">
    <property type="entry name" value="VWFA"/>
    <property type="match status" value="1"/>
</dbReference>
<accession>A0ABD0JU63</accession>
<dbReference type="Gene3D" id="2.30.30.40">
    <property type="entry name" value="SH3 Domains"/>
    <property type="match status" value="2"/>
</dbReference>
<feature type="domain" description="MIB/HERC2" evidence="4">
    <location>
        <begin position="1303"/>
        <end position="1375"/>
    </location>
</feature>